<feature type="region of interest" description="Disordered" evidence="7">
    <location>
        <begin position="47"/>
        <end position="80"/>
    </location>
</feature>
<dbReference type="InterPro" id="IPR000731">
    <property type="entry name" value="SSD"/>
</dbReference>
<keyword evidence="3 8" id="KW-0812">Transmembrane</keyword>
<keyword evidence="5 8" id="KW-0472">Membrane</keyword>
<keyword evidence="6" id="KW-0325">Glycoprotein</keyword>
<dbReference type="AlphaFoldDB" id="A0A7S1VTJ9"/>
<feature type="transmembrane region" description="Helical" evidence="8">
    <location>
        <begin position="776"/>
        <end position="796"/>
    </location>
</feature>
<name>A0A7S1VTJ9_9EUKA</name>
<accession>A0A7S1VTJ9</accession>
<feature type="transmembrane region" description="Helical" evidence="8">
    <location>
        <begin position="875"/>
        <end position="898"/>
    </location>
</feature>
<proteinExistence type="inferred from homology"/>
<feature type="transmembrane region" description="Helical" evidence="8">
    <location>
        <begin position="803"/>
        <end position="826"/>
    </location>
</feature>
<evidence type="ECO:0000256" key="3">
    <source>
        <dbReference type="ARBA" id="ARBA00022692"/>
    </source>
</evidence>
<feature type="domain" description="SSD" evidence="9">
    <location>
        <begin position="372"/>
        <end position="529"/>
    </location>
</feature>
<evidence type="ECO:0000256" key="8">
    <source>
        <dbReference type="SAM" id="Phobius"/>
    </source>
</evidence>
<protein>
    <recommendedName>
        <fullName evidence="9">SSD domain-containing protein</fullName>
    </recommendedName>
</protein>
<comment type="similarity">
    <text evidence="2">Belongs to the patched family.</text>
</comment>
<feature type="transmembrane region" description="Helical" evidence="8">
    <location>
        <begin position="832"/>
        <end position="854"/>
    </location>
</feature>
<feature type="transmembrane region" description="Helical" evidence="8">
    <location>
        <begin position="477"/>
        <end position="498"/>
    </location>
</feature>
<evidence type="ECO:0000259" key="9">
    <source>
        <dbReference type="PROSITE" id="PS50156"/>
    </source>
</evidence>
<reference evidence="10" key="1">
    <citation type="submission" date="2021-01" db="EMBL/GenBank/DDBJ databases">
        <authorList>
            <person name="Corre E."/>
            <person name="Pelletier E."/>
            <person name="Niang G."/>
            <person name="Scheremetjew M."/>
            <person name="Finn R."/>
            <person name="Kale V."/>
            <person name="Holt S."/>
            <person name="Cochrane G."/>
            <person name="Meng A."/>
            <person name="Brown T."/>
            <person name="Cohen L."/>
        </authorList>
    </citation>
    <scope>NUCLEOTIDE SEQUENCE</scope>
    <source>
        <strain evidence="10">ATCC 50979</strain>
    </source>
</reference>
<dbReference type="Pfam" id="PF12349">
    <property type="entry name" value="Sterol-sensing"/>
    <property type="match status" value="1"/>
</dbReference>
<dbReference type="Gene3D" id="1.20.1640.10">
    <property type="entry name" value="Multidrug efflux transporter AcrB transmembrane domain"/>
    <property type="match status" value="2"/>
</dbReference>
<dbReference type="PANTHER" id="PTHR10796">
    <property type="entry name" value="PATCHED-RELATED"/>
    <property type="match status" value="1"/>
</dbReference>
<evidence type="ECO:0000313" key="10">
    <source>
        <dbReference type="EMBL" id="CAD9310438.1"/>
    </source>
</evidence>
<sequence length="941" mass="101585">MTSGEKRFILGVQEDVTADFVAGGGTLPPPRSAVDDGSDRIVAIVGLESDDESAGGPAPLTSGEAGGDVPLDKMSKRKSSQVDFTKQVEGAIATIPNDDEADASRAPAPRAKEGCVGAVSHAVQHAFGRFFYKVGLIVARHPWLTILLAVLIAGGAGSGFARLESESRADKLWVPQGTEAFDNRDFIEETFAAGPRVNIVTLVSTGNILSLDGLTTAFAVYDDIAALQGTVNGTDYTFDDLCVRRGASCQQASFLSQFEYNSSYFESLNFATDDDLYDWLQLRNLSRDVLEAELGALEGDEATGRWTSASAMQFLYFLTNRAVGESNDDPVNEAWELEVIEYANAFDENGVTAYPFMQRAFGDEFGAEIRGDLALIGVSYVLILLFAAVQVGRFSRRECGLTLGINVVVAVGLAAALGYGICGYLGVPQSPIVQLLPFLLISLGVDDLFVIYSAVLNEPQSMVMEERIARAMEHAGLSIFITTFTDCIAFGLGLTSALPAVAAFSAYASLSLFGVLFFQCTFMLAVVVLNERRKAANRMDVCCCFSAGPIPENDGKEVRDPLSRRFFRDLFMPWLLSPRVRPAAAFILLVIIGGFAYSATNVEEDSSTRSFIPADSYLQDVFDVDDKYFPVSSVTVTIVTAEMDYYEQRADLLALPEELKGTPYFRDPTVEGQFRSWIAGYASLFPQNVSETVWKANLDTYLAGPGARFSSDVVMEDGEIVASRFAGEFGELSSSDDQVAAMDAIRAACDDLSVEAFAFAFQFVEWEGYKIIELELFRSLAISVIAIYTLLLLLFANVTLATIGLTCVLASVGTLLGMMPVLGLPIDSVSYIQLVLSLGVSVDFTVHALVAYLATKDQETRRDRTIAAFSSTGGAILNGAVSSLLGIGVLALTSSYVFTVFWKMIFTVCLAAIFYTLTLVPLLLSVVGPMGDLKRLNSGVV</sequence>
<feature type="transmembrane region" description="Helical" evidence="8">
    <location>
        <begin position="904"/>
        <end position="927"/>
    </location>
</feature>
<evidence type="ECO:0000256" key="2">
    <source>
        <dbReference type="ARBA" id="ARBA00005585"/>
    </source>
</evidence>
<dbReference type="Pfam" id="PF02460">
    <property type="entry name" value="Patched"/>
    <property type="match status" value="1"/>
</dbReference>
<organism evidence="10">
    <name type="scientific">Sexangularia sp. CB-2014</name>
    <dbReference type="NCBI Taxonomy" id="1486929"/>
    <lineage>
        <taxon>Eukaryota</taxon>
        <taxon>Amoebozoa</taxon>
        <taxon>Tubulinea</taxon>
        <taxon>Elardia</taxon>
        <taxon>Arcellinida</taxon>
        <taxon>Arcellinida incertae sedis</taxon>
        <taxon>Sexangularia</taxon>
    </lineage>
</organism>
<gene>
    <name evidence="10" type="ORF">SSP0437_LOCUS12908</name>
</gene>
<dbReference type="PROSITE" id="PS50156">
    <property type="entry name" value="SSD"/>
    <property type="match status" value="2"/>
</dbReference>
<dbReference type="SUPFAM" id="SSF82866">
    <property type="entry name" value="Multidrug efflux transporter AcrB transmembrane domain"/>
    <property type="match status" value="2"/>
</dbReference>
<dbReference type="InterPro" id="IPR003392">
    <property type="entry name" value="PTHD_SSD"/>
</dbReference>
<dbReference type="InterPro" id="IPR053958">
    <property type="entry name" value="HMGCR/SNAP/NPC1-like_SSD"/>
</dbReference>
<evidence type="ECO:0000256" key="6">
    <source>
        <dbReference type="ARBA" id="ARBA00023180"/>
    </source>
</evidence>
<dbReference type="EMBL" id="HBGL01016491">
    <property type="protein sequence ID" value="CAD9310438.1"/>
    <property type="molecule type" value="Transcribed_RNA"/>
</dbReference>
<evidence type="ECO:0000256" key="1">
    <source>
        <dbReference type="ARBA" id="ARBA00004141"/>
    </source>
</evidence>
<dbReference type="InterPro" id="IPR051697">
    <property type="entry name" value="Patched_domain-protein"/>
</dbReference>
<feature type="domain" description="SSD" evidence="9">
    <location>
        <begin position="800"/>
        <end position="926"/>
    </location>
</feature>
<evidence type="ECO:0000256" key="7">
    <source>
        <dbReference type="SAM" id="MobiDB-lite"/>
    </source>
</evidence>
<feature type="transmembrane region" description="Helical" evidence="8">
    <location>
        <begin position="432"/>
        <end position="456"/>
    </location>
</feature>
<feature type="transmembrane region" description="Helical" evidence="8">
    <location>
        <begin position="504"/>
        <end position="529"/>
    </location>
</feature>
<dbReference type="GO" id="GO:0016020">
    <property type="term" value="C:membrane"/>
    <property type="evidence" value="ECO:0007669"/>
    <property type="project" value="UniProtKB-SubCell"/>
</dbReference>
<keyword evidence="4 8" id="KW-1133">Transmembrane helix</keyword>
<feature type="transmembrane region" description="Helical" evidence="8">
    <location>
        <begin position="403"/>
        <end position="426"/>
    </location>
</feature>
<dbReference type="PANTHER" id="PTHR10796:SF92">
    <property type="entry name" value="PATCHED-RELATED, ISOFORM A"/>
    <property type="match status" value="1"/>
</dbReference>
<evidence type="ECO:0000256" key="4">
    <source>
        <dbReference type="ARBA" id="ARBA00022989"/>
    </source>
</evidence>
<feature type="transmembrane region" description="Helical" evidence="8">
    <location>
        <begin position="580"/>
        <end position="599"/>
    </location>
</feature>
<feature type="transmembrane region" description="Helical" evidence="8">
    <location>
        <begin position="373"/>
        <end position="391"/>
    </location>
</feature>
<comment type="subcellular location">
    <subcellularLocation>
        <location evidence="1">Membrane</location>
        <topology evidence="1">Multi-pass membrane protein</topology>
    </subcellularLocation>
</comment>
<evidence type="ECO:0000256" key="5">
    <source>
        <dbReference type="ARBA" id="ARBA00023136"/>
    </source>
</evidence>